<organism evidence="4 5">
    <name type="scientific">Cannabis sativa</name>
    <name type="common">Hemp</name>
    <name type="synonym">Marijuana</name>
    <dbReference type="NCBI Taxonomy" id="3483"/>
    <lineage>
        <taxon>Eukaryota</taxon>
        <taxon>Viridiplantae</taxon>
        <taxon>Streptophyta</taxon>
        <taxon>Embryophyta</taxon>
        <taxon>Tracheophyta</taxon>
        <taxon>Spermatophyta</taxon>
        <taxon>Magnoliopsida</taxon>
        <taxon>eudicotyledons</taxon>
        <taxon>Gunneridae</taxon>
        <taxon>Pentapetalae</taxon>
        <taxon>rosids</taxon>
        <taxon>fabids</taxon>
        <taxon>Rosales</taxon>
        <taxon>Cannabaceae</taxon>
        <taxon>Cannabis</taxon>
    </lineage>
</organism>
<comment type="similarity">
    <text evidence="1">Belongs to the plant acyltransferase family.</text>
</comment>
<dbReference type="PANTHER" id="PTHR31642:SF11">
    <property type="entry name" value="SHIKIMATE O-HYDROXYCINNAMOYLTRANSFERASE"/>
    <property type="match status" value="1"/>
</dbReference>
<evidence type="ECO:0000256" key="3">
    <source>
        <dbReference type="ARBA" id="ARBA00023315"/>
    </source>
</evidence>
<dbReference type="Proteomes" id="UP000525078">
    <property type="component" value="Unassembled WGS sequence"/>
</dbReference>
<accession>A0A7J6E619</accession>
<dbReference type="PANTHER" id="PTHR31642">
    <property type="entry name" value="TRICHOTHECENE 3-O-ACETYLTRANSFERASE"/>
    <property type="match status" value="1"/>
</dbReference>
<proteinExistence type="inferred from homology"/>
<evidence type="ECO:0000256" key="2">
    <source>
        <dbReference type="ARBA" id="ARBA00022679"/>
    </source>
</evidence>
<comment type="caution">
    <text evidence="4">The sequence shown here is derived from an EMBL/GenBank/DDBJ whole genome shotgun (WGS) entry which is preliminary data.</text>
</comment>
<keyword evidence="2" id="KW-0808">Transferase</keyword>
<name>A0A7J6E619_CANSA</name>
<dbReference type="AlphaFoldDB" id="A0A7J6E619"/>
<reference evidence="4 5" key="1">
    <citation type="journal article" date="2020" name="bioRxiv">
        <title>Sequence and annotation of 42 cannabis genomes reveals extensive copy number variation in cannabinoid synthesis and pathogen resistance genes.</title>
        <authorList>
            <person name="Mckernan K.J."/>
            <person name="Helbert Y."/>
            <person name="Kane L.T."/>
            <person name="Ebling H."/>
            <person name="Zhang L."/>
            <person name="Liu B."/>
            <person name="Eaton Z."/>
            <person name="Mclaughlin S."/>
            <person name="Kingan S."/>
            <person name="Baybayan P."/>
            <person name="Concepcion G."/>
            <person name="Jordan M."/>
            <person name="Riva A."/>
            <person name="Barbazuk W."/>
            <person name="Harkins T."/>
        </authorList>
    </citation>
    <scope>NUCLEOTIDE SEQUENCE [LARGE SCALE GENOMIC DNA]</scope>
    <source>
        <strain evidence="5">cv. Jamaican Lion 4</strain>
        <tissue evidence="4">Leaf</tissue>
    </source>
</reference>
<protein>
    <submittedName>
        <fullName evidence="4">Uncharacterized protein</fullName>
    </submittedName>
</protein>
<dbReference type="Pfam" id="PF02458">
    <property type="entry name" value="Transferase"/>
    <property type="match status" value="2"/>
</dbReference>
<evidence type="ECO:0000313" key="5">
    <source>
        <dbReference type="Proteomes" id="UP000525078"/>
    </source>
</evidence>
<sequence length="442" mass="49492">MSDIVVKIRESSLVRPVEKTSPTRSTIPLSDLDQLYYERRSTLLYFYNNKNYNNSSSLAVDDHIHNLKTALAKTLVLYYPVAGRLSRAENGGEERLEIKCNDEGVLFVVGETKSHIEDLGDFTDSSLLISNLIPPTPDYSAGISSFPLFVFQLLGRERVHTVKGKKRDMEIIINVKERSMVKPSEKTPRRQLWLSVLDQINNLTHNSVIYFFRSSSSNNNNNFFDANILKHSLSKVLVPFYPIAGRLVRPIQVHGGGPGHHPRTEIDCNDEGVLFVTAETTAVIDDFGDFAPTPQLRRLTPTVDYSLGISSYPLLLIQVLVPFYPIAGRLVRPVHVHELGGQGHRSQTEIDCNEKGVLFVTAETTAVIDDFSDFAPTPQLRSLTPTVDYSLGISSYPLLLIQVINYLFYYLICFALPKRPYAFDSTLTLADEASSSSSQARS</sequence>
<evidence type="ECO:0000313" key="4">
    <source>
        <dbReference type="EMBL" id="KAF4353714.1"/>
    </source>
</evidence>
<dbReference type="GO" id="GO:0016747">
    <property type="term" value="F:acyltransferase activity, transferring groups other than amino-acyl groups"/>
    <property type="evidence" value="ECO:0007669"/>
    <property type="project" value="TreeGrafter"/>
</dbReference>
<dbReference type="InterPro" id="IPR023213">
    <property type="entry name" value="CAT-like_dom_sf"/>
</dbReference>
<dbReference type="Gene3D" id="3.30.559.10">
    <property type="entry name" value="Chloramphenicol acetyltransferase-like domain"/>
    <property type="match status" value="3"/>
</dbReference>
<gene>
    <name evidence="4" type="ORF">F8388_024283</name>
</gene>
<dbReference type="InterPro" id="IPR050317">
    <property type="entry name" value="Plant_Fungal_Acyltransferase"/>
</dbReference>
<evidence type="ECO:0000256" key="1">
    <source>
        <dbReference type="ARBA" id="ARBA00009861"/>
    </source>
</evidence>
<dbReference type="EMBL" id="JAATIP010000290">
    <property type="protein sequence ID" value="KAF4353714.1"/>
    <property type="molecule type" value="Genomic_DNA"/>
</dbReference>
<keyword evidence="3" id="KW-0012">Acyltransferase</keyword>